<protein>
    <submittedName>
        <fullName evidence="1">Uncharacterized protein</fullName>
    </submittedName>
</protein>
<evidence type="ECO:0000313" key="1">
    <source>
        <dbReference type="EMBL" id="CAK7336871.1"/>
    </source>
</evidence>
<comment type="caution">
    <text evidence="1">The sequence shown here is derived from an EMBL/GenBank/DDBJ whole genome shotgun (WGS) entry which is preliminary data.</text>
</comment>
<name>A0AAV1RJE2_9ROSI</name>
<dbReference type="EMBL" id="CAWUPB010001009">
    <property type="protein sequence ID" value="CAK7336871.1"/>
    <property type="molecule type" value="Genomic_DNA"/>
</dbReference>
<keyword evidence="2" id="KW-1185">Reference proteome</keyword>
<accession>A0AAV1RJE2</accession>
<sequence length="92" mass="10002">MRGWQLGRKGAVCLAKVRMEMEVGFEWWECTGLLLVVLGMVWDEHGVDGLGVLEKDKTGVLYGEASEGRRTIARAVTVVGCKGFCGHCVDSG</sequence>
<reference evidence="1 2" key="1">
    <citation type="submission" date="2024-01" db="EMBL/GenBank/DDBJ databases">
        <authorList>
            <person name="Waweru B."/>
        </authorList>
    </citation>
    <scope>NUCLEOTIDE SEQUENCE [LARGE SCALE GENOMIC DNA]</scope>
</reference>
<proteinExistence type="predicted"/>
<dbReference type="Proteomes" id="UP001314170">
    <property type="component" value="Unassembled WGS sequence"/>
</dbReference>
<dbReference type="AlphaFoldDB" id="A0AAV1RJE2"/>
<gene>
    <name evidence="1" type="ORF">DCAF_LOCUS11894</name>
</gene>
<organism evidence="1 2">
    <name type="scientific">Dovyalis caffra</name>
    <dbReference type="NCBI Taxonomy" id="77055"/>
    <lineage>
        <taxon>Eukaryota</taxon>
        <taxon>Viridiplantae</taxon>
        <taxon>Streptophyta</taxon>
        <taxon>Embryophyta</taxon>
        <taxon>Tracheophyta</taxon>
        <taxon>Spermatophyta</taxon>
        <taxon>Magnoliopsida</taxon>
        <taxon>eudicotyledons</taxon>
        <taxon>Gunneridae</taxon>
        <taxon>Pentapetalae</taxon>
        <taxon>rosids</taxon>
        <taxon>fabids</taxon>
        <taxon>Malpighiales</taxon>
        <taxon>Salicaceae</taxon>
        <taxon>Flacourtieae</taxon>
        <taxon>Dovyalis</taxon>
    </lineage>
</organism>
<evidence type="ECO:0000313" key="2">
    <source>
        <dbReference type="Proteomes" id="UP001314170"/>
    </source>
</evidence>